<evidence type="ECO:0000313" key="3">
    <source>
        <dbReference type="EMBL" id="QDT03565.1"/>
    </source>
</evidence>
<dbReference type="RefSeq" id="WP_145169224.1">
    <property type="nucleotide sequence ID" value="NZ_CP036525.1"/>
</dbReference>
<organism evidence="3 4">
    <name type="scientific">Rubripirellula lacrimiformis</name>
    <dbReference type="NCBI Taxonomy" id="1930273"/>
    <lineage>
        <taxon>Bacteria</taxon>
        <taxon>Pseudomonadati</taxon>
        <taxon>Planctomycetota</taxon>
        <taxon>Planctomycetia</taxon>
        <taxon>Pirellulales</taxon>
        <taxon>Pirellulaceae</taxon>
        <taxon>Rubripirellula</taxon>
    </lineage>
</organism>
<feature type="transmembrane region" description="Helical" evidence="1">
    <location>
        <begin position="50"/>
        <end position="72"/>
    </location>
</feature>
<keyword evidence="1" id="KW-0472">Membrane</keyword>
<reference evidence="3 4" key="1">
    <citation type="submission" date="2019-02" db="EMBL/GenBank/DDBJ databases">
        <title>Deep-cultivation of Planctomycetes and their phenomic and genomic characterization uncovers novel biology.</title>
        <authorList>
            <person name="Wiegand S."/>
            <person name="Jogler M."/>
            <person name="Boedeker C."/>
            <person name="Pinto D."/>
            <person name="Vollmers J."/>
            <person name="Rivas-Marin E."/>
            <person name="Kohn T."/>
            <person name="Peeters S.H."/>
            <person name="Heuer A."/>
            <person name="Rast P."/>
            <person name="Oberbeckmann S."/>
            <person name="Bunk B."/>
            <person name="Jeske O."/>
            <person name="Meyerdierks A."/>
            <person name="Storesund J.E."/>
            <person name="Kallscheuer N."/>
            <person name="Luecker S."/>
            <person name="Lage O.M."/>
            <person name="Pohl T."/>
            <person name="Merkel B.J."/>
            <person name="Hornburger P."/>
            <person name="Mueller R.-W."/>
            <person name="Bruemmer F."/>
            <person name="Labrenz M."/>
            <person name="Spormann A.M."/>
            <person name="Op den Camp H."/>
            <person name="Overmann J."/>
            <person name="Amann R."/>
            <person name="Jetten M.S.M."/>
            <person name="Mascher T."/>
            <person name="Medema M.H."/>
            <person name="Devos D.P."/>
            <person name="Kaster A.-K."/>
            <person name="Ovreas L."/>
            <person name="Rohde M."/>
            <person name="Galperin M.Y."/>
            <person name="Jogler C."/>
        </authorList>
    </citation>
    <scope>NUCLEOTIDE SEQUENCE [LARGE SCALE GENOMIC DNA]</scope>
    <source>
        <strain evidence="3 4">K22_7</strain>
    </source>
</reference>
<feature type="domain" description="VanZ-like" evidence="2">
    <location>
        <begin position="48"/>
        <end position="136"/>
    </location>
</feature>
<dbReference type="EMBL" id="CP036525">
    <property type="protein sequence ID" value="QDT03565.1"/>
    <property type="molecule type" value="Genomic_DNA"/>
</dbReference>
<dbReference type="Proteomes" id="UP000318538">
    <property type="component" value="Chromosome"/>
</dbReference>
<accession>A0A517N8U5</accession>
<dbReference type="Pfam" id="PF04892">
    <property type="entry name" value="VanZ"/>
    <property type="match status" value="1"/>
</dbReference>
<sequence length="341" mass="37777">MPKNPHDVTDDVDSSGTINRTKIVAYAAIAVALITGGLLMPMPYSGRIPAAIGNMAHGPLFALMTIALLMLWNHWAGSRRNAPAAMHSSVRRLVAVALFLFLFGVAIELVQAKFGRTPSIHDAISNGMGILAGLCVTVANARRKHARGRSTARCLWATAGVLIACVWWQPVSTLQDVWAMRTNFPLLGSFETQAELERWYFNRCEGQLSSRDATHLRRSLEVHFPVSEHPTATMVELISDWTAAEGLECDVTLDADHPEPTAEIWIQVIDAGKADDYHDVLRKPFIIHRGETAHLVVTHDELTQINAGRALDLKNIQFVDLQLRNPPCPTVVRVDFLRLRM</sequence>
<dbReference type="AlphaFoldDB" id="A0A517N8U5"/>
<gene>
    <name evidence="3" type="ORF">K227x_19490</name>
</gene>
<feature type="transmembrane region" description="Helical" evidence="1">
    <location>
        <begin position="123"/>
        <end position="141"/>
    </location>
</feature>
<proteinExistence type="predicted"/>
<keyword evidence="1" id="KW-0812">Transmembrane</keyword>
<name>A0A517N8U5_9BACT</name>
<dbReference type="OrthoDB" id="255861at2"/>
<protein>
    <submittedName>
        <fullName evidence="3">VanZ like family protein</fullName>
    </submittedName>
</protein>
<feature type="transmembrane region" description="Helical" evidence="1">
    <location>
        <begin position="23"/>
        <end position="44"/>
    </location>
</feature>
<feature type="transmembrane region" description="Helical" evidence="1">
    <location>
        <begin position="93"/>
        <end position="111"/>
    </location>
</feature>
<keyword evidence="1" id="KW-1133">Transmembrane helix</keyword>
<feature type="transmembrane region" description="Helical" evidence="1">
    <location>
        <begin position="153"/>
        <end position="171"/>
    </location>
</feature>
<evidence type="ECO:0000256" key="1">
    <source>
        <dbReference type="SAM" id="Phobius"/>
    </source>
</evidence>
<dbReference type="KEGG" id="rlc:K227x_19490"/>
<evidence type="ECO:0000259" key="2">
    <source>
        <dbReference type="Pfam" id="PF04892"/>
    </source>
</evidence>
<evidence type="ECO:0000313" key="4">
    <source>
        <dbReference type="Proteomes" id="UP000318538"/>
    </source>
</evidence>
<keyword evidence="4" id="KW-1185">Reference proteome</keyword>
<dbReference type="InterPro" id="IPR006976">
    <property type="entry name" value="VanZ-like"/>
</dbReference>